<protein>
    <recommendedName>
        <fullName evidence="4">RING-type E3 ubiquitin transferase</fullName>
        <ecNumber evidence="4">2.3.2.27</ecNumber>
    </recommendedName>
</protein>
<evidence type="ECO:0000256" key="3">
    <source>
        <dbReference type="ARBA" id="ARBA00004906"/>
    </source>
</evidence>
<dbReference type="PROSITE" id="PS51292">
    <property type="entry name" value="ZF_RING_CH"/>
    <property type="match status" value="1"/>
</dbReference>
<dbReference type="InterPro" id="IPR011016">
    <property type="entry name" value="Znf_RING-CH"/>
</dbReference>
<feature type="transmembrane region" description="Helical" evidence="14">
    <location>
        <begin position="697"/>
        <end position="721"/>
    </location>
</feature>
<evidence type="ECO:0000256" key="10">
    <source>
        <dbReference type="ARBA" id="ARBA00022833"/>
    </source>
</evidence>
<feature type="compositionally biased region" description="Acidic residues" evidence="13">
    <location>
        <begin position="215"/>
        <end position="232"/>
    </location>
</feature>
<evidence type="ECO:0000256" key="4">
    <source>
        <dbReference type="ARBA" id="ARBA00012483"/>
    </source>
</evidence>
<dbReference type="CDD" id="cd16702">
    <property type="entry name" value="RING_CH-C4HC3_MARCH6"/>
    <property type="match status" value="1"/>
</dbReference>
<evidence type="ECO:0000256" key="11">
    <source>
        <dbReference type="ARBA" id="ARBA00022989"/>
    </source>
</evidence>
<feature type="compositionally biased region" description="Basic residues" evidence="13">
    <location>
        <begin position="269"/>
        <end position="279"/>
    </location>
</feature>
<feature type="transmembrane region" description="Helical" evidence="14">
    <location>
        <begin position="823"/>
        <end position="843"/>
    </location>
</feature>
<feature type="transmembrane region" description="Helical" evidence="14">
    <location>
        <begin position="121"/>
        <end position="140"/>
    </location>
</feature>
<feature type="transmembrane region" description="Helical" evidence="14">
    <location>
        <begin position="315"/>
        <end position="336"/>
    </location>
</feature>
<evidence type="ECO:0000256" key="9">
    <source>
        <dbReference type="ARBA" id="ARBA00022786"/>
    </source>
</evidence>
<organism evidence="17 18">
    <name type="scientific">Aphanomyces stellatus</name>
    <dbReference type="NCBI Taxonomy" id="120398"/>
    <lineage>
        <taxon>Eukaryota</taxon>
        <taxon>Sar</taxon>
        <taxon>Stramenopiles</taxon>
        <taxon>Oomycota</taxon>
        <taxon>Saprolegniomycetes</taxon>
        <taxon>Saprolegniales</taxon>
        <taxon>Verrucalvaceae</taxon>
        <taxon>Aphanomyces</taxon>
    </lineage>
</organism>
<dbReference type="InterPro" id="IPR013083">
    <property type="entry name" value="Znf_RING/FYVE/PHD"/>
</dbReference>
<dbReference type="GO" id="GO:0061630">
    <property type="term" value="F:ubiquitin protein ligase activity"/>
    <property type="evidence" value="ECO:0007669"/>
    <property type="project" value="UniProtKB-EC"/>
</dbReference>
<evidence type="ECO:0000313" key="16">
    <source>
        <dbReference type="EMBL" id="KAF0695314.1"/>
    </source>
</evidence>
<evidence type="ECO:0000256" key="8">
    <source>
        <dbReference type="ARBA" id="ARBA00022771"/>
    </source>
</evidence>
<feature type="domain" description="RING-CH-type" evidence="15">
    <location>
        <begin position="26"/>
        <end position="87"/>
    </location>
</feature>
<keyword evidence="8" id="KW-0863">Zinc-finger</keyword>
<feature type="transmembrane region" description="Helical" evidence="14">
    <location>
        <begin position="741"/>
        <end position="764"/>
    </location>
</feature>
<keyword evidence="18" id="KW-1185">Reference proteome</keyword>
<dbReference type="EMBL" id="VJMH01005488">
    <property type="protein sequence ID" value="KAF0695314.1"/>
    <property type="molecule type" value="Genomic_DNA"/>
</dbReference>
<dbReference type="PANTHER" id="PTHR13145">
    <property type="entry name" value="SSM4 PROTEIN"/>
    <property type="match status" value="1"/>
</dbReference>
<comment type="catalytic activity">
    <reaction evidence="1">
        <text>S-ubiquitinyl-[E2 ubiquitin-conjugating enzyme]-L-cysteine + [acceptor protein]-L-lysine = [E2 ubiquitin-conjugating enzyme]-L-cysteine + N(6)-ubiquitinyl-[acceptor protein]-L-lysine.</text>
        <dbReference type="EC" id="2.3.2.27"/>
    </reaction>
</comment>
<evidence type="ECO:0000256" key="1">
    <source>
        <dbReference type="ARBA" id="ARBA00000900"/>
    </source>
</evidence>
<feature type="transmembrane region" description="Helical" evidence="14">
    <location>
        <begin position="432"/>
        <end position="451"/>
    </location>
</feature>
<feature type="transmembrane region" description="Helical" evidence="14">
    <location>
        <begin position="471"/>
        <end position="489"/>
    </location>
</feature>
<reference evidence="17 18" key="1">
    <citation type="submission" date="2019-03" db="EMBL/GenBank/DDBJ databases">
        <authorList>
            <person name="Gaulin E."/>
            <person name="Dumas B."/>
        </authorList>
    </citation>
    <scope>NUCLEOTIDE SEQUENCE [LARGE SCALE GENOMIC DNA]</scope>
    <source>
        <strain evidence="17">CBS 568.67</strain>
    </source>
</reference>
<dbReference type="FunFam" id="3.30.40.10:FF:000287">
    <property type="entry name" value="RING finger membrane protein"/>
    <property type="match status" value="1"/>
</dbReference>
<keyword evidence="5" id="KW-0808">Transferase</keyword>
<evidence type="ECO:0000256" key="12">
    <source>
        <dbReference type="ARBA" id="ARBA00023136"/>
    </source>
</evidence>
<dbReference type="GO" id="GO:0036503">
    <property type="term" value="P:ERAD pathway"/>
    <property type="evidence" value="ECO:0007669"/>
    <property type="project" value="TreeGrafter"/>
</dbReference>
<feature type="transmembrane region" description="Helical" evidence="14">
    <location>
        <begin position="169"/>
        <end position="190"/>
    </location>
</feature>
<feature type="region of interest" description="Disordered" evidence="13">
    <location>
        <begin position="1"/>
        <end position="26"/>
    </location>
</feature>
<proteinExistence type="predicted"/>
<feature type="compositionally biased region" description="Basic and acidic residues" evidence="13">
    <location>
        <begin position="280"/>
        <end position="292"/>
    </location>
</feature>
<dbReference type="EC" id="2.3.2.27" evidence="4"/>
<gene>
    <name evidence="17" type="primary">Aste57867_13873</name>
    <name evidence="16" type="ORF">As57867_013822</name>
    <name evidence="17" type="ORF">ASTE57867_13873</name>
</gene>
<dbReference type="SMART" id="SM00744">
    <property type="entry name" value="RINGv"/>
    <property type="match status" value="1"/>
</dbReference>
<evidence type="ECO:0000256" key="5">
    <source>
        <dbReference type="ARBA" id="ARBA00022679"/>
    </source>
</evidence>
<dbReference type="OrthoDB" id="264354at2759"/>
<evidence type="ECO:0000256" key="7">
    <source>
        <dbReference type="ARBA" id="ARBA00022723"/>
    </source>
</evidence>
<accession>A0A485KZ77</accession>
<dbReference type="EMBL" id="CAADRA010005509">
    <property type="protein sequence ID" value="VFT90704.1"/>
    <property type="molecule type" value="Genomic_DNA"/>
</dbReference>
<feature type="region of interest" description="Disordered" evidence="13">
    <location>
        <begin position="269"/>
        <end position="294"/>
    </location>
</feature>
<dbReference type="PANTHER" id="PTHR13145:SF0">
    <property type="entry name" value="E3 UBIQUITIN-PROTEIN LIGASE MARCHF6"/>
    <property type="match status" value="1"/>
</dbReference>
<comment type="pathway">
    <text evidence="3">Protein modification; protein ubiquitination.</text>
</comment>
<keyword evidence="11 14" id="KW-1133">Transmembrane helix</keyword>
<reference evidence="16" key="2">
    <citation type="submission" date="2019-06" db="EMBL/GenBank/DDBJ databases">
        <title>Genomics analysis of Aphanomyces spp. identifies a new class of oomycete effector associated with host adaptation.</title>
        <authorList>
            <person name="Gaulin E."/>
        </authorList>
    </citation>
    <scope>NUCLEOTIDE SEQUENCE</scope>
    <source>
        <strain evidence="16">CBS 578.67</strain>
    </source>
</reference>
<evidence type="ECO:0000313" key="17">
    <source>
        <dbReference type="EMBL" id="VFT90704.1"/>
    </source>
</evidence>
<feature type="region of interest" description="Disordered" evidence="13">
    <location>
        <begin position="215"/>
        <end position="255"/>
    </location>
</feature>
<dbReference type="Gene3D" id="3.30.40.10">
    <property type="entry name" value="Zinc/RING finger domain, C3HC4 (zinc finger)"/>
    <property type="match status" value="1"/>
</dbReference>
<evidence type="ECO:0000259" key="15">
    <source>
        <dbReference type="PROSITE" id="PS51292"/>
    </source>
</evidence>
<evidence type="ECO:0000313" key="18">
    <source>
        <dbReference type="Proteomes" id="UP000332933"/>
    </source>
</evidence>
<name>A0A485KZ77_9STRA</name>
<evidence type="ECO:0000256" key="14">
    <source>
        <dbReference type="SAM" id="Phobius"/>
    </source>
</evidence>
<keyword evidence="6 14" id="KW-0812">Transmembrane</keyword>
<keyword evidence="12 14" id="KW-0472">Membrane</keyword>
<dbReference type="SUPFAM" id="SSF57850">
    <property type="entry name" value="RING/U-box"/>
    <property type="match status" value="1"/>
</dbReference>
<evidence type="ECO:0000256" key="2">
    <source>
        <dbReference type="ARBA" id="ARBA00004141"/>
    </source>
</evidence>
<keyword evidence="7" id="KW-0479">Metal-binding</keyword>
<dbReference type="AlphaFoldDB" id="A0A485KZ77"/>
<dbReference type="GO" id="GO:0008270">
    <property type="term" value="F:zinc ion binding"/>
    <property type="evidence" value="ECO:0007669"/>
    <property type="project" value="UniProtKB-KW"/>
</dbReference>
<keyword evidence="9" id="KW-0833">Ubl conjugation pathway</keyword>
<dbReference type="GO" id="GO:0005789">
    <property type="term" value="C:endoplasmic reticulum membrane"/>
    <property type="evidence" value="ECO:0007669"/>
    <property type="project" value="TreeGrafter"/>
</dbReference>
<comment type="subcellular location">
    <subcellularLocation>
        <location evidence="2">Membrane</location>
        <topology evidence="2">Multi-pass membrane protein</topology>
    </subcellularLocation>
</comment>
<dbReference type="Proteomes" id="UP000332933">
    <property type="component" value="Unassembled WGS sequence"/>
</dbReference>
<evidence type="ECO:0000256" key="6">
    <source>
        <dbReference type="ARBA" id="ARBA00022692"/>
    </source>
</evidence>
<sequence length="977" mass="108274">MPDRRAQADRLTPAVGKSSTANTHMESPFEEEECRVCRGEEEPHRRLFAPCKCSGSIRYVHSDCLMEWLAISKRDTCDLCSHAFTFRQVYADGCPEVLPLHEFLASAAALAFREAREYMRIGVVLVAWFVVAPWCISWFYRLWFLRTPAMDTVRFFDRMEHMDTVADDLFSGLVLMLGIVFTSLYLVCIAEDVQIEANQIHRDMLVAHGWDGADDFADEGEPEGESDDEDQGGADAPVADAAGGGPHRPRRLRVREDDNLPLVEQVLHHAPRHQRRRHDHHADEQHDQPHPGDDDEWIFEIMGFRGPVTLAMRNVALFLAFAAAFLIFFGFVPHAIGTFLLPHTVVVVDALPNTIYDALRHASDAARARGDCLQFEDLCVCVLGYSTWCAALVAWRVVGPALSHGEVLPPFVWGITCLGAAMKLSTLLFLKVFVLPFVVGVAIDGATLPLFQRDVAARVVDVASHMLLSSVVHWVVGMGFIHLISVTTLQMREVLHPDILTNVLPPHDPHQYKFRVILAQHSVEHVAALATTTLKYLVFVPVLVYAPLALASSSSSLFPLDLTFSYVAPLLQVPFELALAHNTIQDTLDHYAYSLGTLHTIWTTAVCRRLGLVEYLLPRVPAVVAGSVASTHGEVILAIPRLVFDPIDDHRPVHEHHHDERLVYGDRRVEWPKDANPAKLEYNLLPRRTPPFVALRVAALVVCWWLSMTSAVAALTLGPLAFGRCATALLDHYWGFRHDSLNVAVGLFSLNVLVFGVQVCRVLAVPDSDVHPQLRLQGYHLRHMTRAAFARAALLWTLVSPAILGTMGGMLMPAAAWPTPFEVVGFGFLVLHLATFVATLTHWDYASLPESLCVVLEQLQFHVDAHNDGVDDNVDVSAKCFDLAQCDAAVLRPLGIVLVVGLAVPTLCARLVPGVGHLTDVHVFRAAFATELLGALAVITRTHVTRALTTLHDAIRDERYLIGRELTDMVAPPAKHC</sequence>
<dbReference type="Pfam" id="PF12906">
    <property type="entry name" value="RINGv"/>
    <property type="match status" value="1"/>
</dbReference>
<keyword evidence="10" id="KW-0862">Zinc</keyword>
<feature type="transmembrane region" description="Helical" evidence="14">
    <location>
        <begin position="792"/>
        <end position="817"/>
    </location>
</feature>
<evidence type="ECO:0000256" key="13">
    <source>
        <dbReference type="SAM" id="MobiDB-lite"/>
    </source>
</evidence>